<sequence>MADNLFAPFPDYHILDITRQLCDAVACLFLFCLHFFLKTTYTYKHAFILFSNFFLKTDVHSLGIIIADLKPENVVIVDDRTVPQTSKNVSNNFFFLIRKTKNTYNKMIAFFKNEKQGTVVNVLLSTQIKIIDFGSAVVGTKGYYNHLVQTRHYRAPEVMLRIGWSFPVDMWSIGCTIVELVYGKILFNTHDTVDHLNQITNCVGKIPCALLKQLSPALCNDYFDSDGSIIMAKAKPSSIQCTSLDSYFTLKQLLFYKLAAQMLLWNPLERVSALSCSEALRQLCDRGTRENQTNCNNTNSTDNSSCSNGNCLQSSVLSKKPDIVDKTNEEKQHLDHYIGENNQNKTDNKNMTNEHGLFIMLNSQR</sequence>
<dbReference type="GO" id="GO:0005524">
    <property type="term" value="F:ATP binding"/>
    <property type="evidence" value="ECO:0007669"/>
    <property type="project" value="UniProtKB-KW"/>
</dbReference>
<dbReference type="PANTHER" id="PTHR45646">
    <property type="entry name" value="SERINE/THREONINE-PROTEIN KINASE DOA-RELATED"/>
    <property type="match status" value="1"/>
</dbReference>
<evidence type="ECO:0000259" key="6">
    <source>
        <dbReference type="PROSITE" id="PS50011"/>
    </source>
</evidence>
<evidence type="ECO:0000256" key="3">
    <source>
        <dbReference type="ARBA" id="ARBA00022741"/>
    </source>
</evidence>
<keyword evidence="8" id="KW-1185">Reference proteome</keyword>
<reference evidence="7 8" key="1">
    <citation type="journal article" date="2013" name="Curr. Biol.">
        <title>The Genome of the Foraminiferan Reticulomyxa filosa.</title>
        <authorList>
            <person name="Glockner G."/>
            <person name="Hulsmann N."/>
            <person name="Schleicher M."/>
            <person name="Noegel A.A."/>
            <person name="Eichinger L."/>
            <person name="Gallinger C."/>
            <person name="Pawlowski J."/>
            <person name="Sierra R."/>
            <person name="Euteneuer U."/>
            <person name="Pillet L."/>
            <person name="Moustafa A."/>
            <person name="Platzer M."/>
            <person name="Groth M."/>
            <person name="Szafranski K."/>
            <person name="Schliwa M."/>
        </authorList>
    </citation>
    <scope>NUCLEOTIDE SEQUENCE [LARGE SCALE GENOMIC DNA]</scope>
</reference>
<accession>X6NZL3</accession>
<dbReference type="InterPro" id="IPR011009">
    <property type="entry name" value="Kinase-like_dom_sf"/>
</dbReference>
<dbReference type="GO" id="GO:0004674">
    <property type="term" value="F:protein serine/threonine kinase activity"/>
    <property type="evidence" value="ECO:0007669"/>
    <property type="project" value="UniProtKB-KW"/>
</dbReference>
<keyword evidence="5" id="KW-0067">ATP-binding</keyword>
<evidence type="ECO:0000256" key="4">
    <source>
        <dbReference type="ARBA" id="ARBA00022777"/>
    </source>
</evidence>
<dbReference type="PROSITE" id="PS50011">
    <property type="entry name" value="PROTEIN_KINASE_DOM"/>
    <property type="match status" value="1"/>
</dbReference>
<evidence type="ECO:0000256" key="5">
    <source>
        <dbReference type="ARBA" id="ARBA00022840"/>
    </source>
</evidence>
<evidence type="ECO:0000256" key="1">
    <source>
        <dbReference type="ARBA" id="ARBA00022527"/>
    </source>
</evidence>
<dbReference type="Proteomes" id="UP000023152">
    <property type="component" value="Unassembled WGS sequence"/>
</dbReference>
<dbReference type="SMART" id="SM00220">
    <property type="entry name" value="S_TKc"/>
    <property type="match status" value="1"/>
</dbReference>
<organism evidence="7 8">
    <name type="scientific">Reticulomyxa filosa</name>
    <dbReference type="NCBI Taxonomy" id="46433"/>
    <lineage>
        <taxon>Eukaryota</taxon>
        <taxon>Sar</taxon>
        <taxon>Rhizaria</taxon>
        <taxon>Retaria</taxon>
        <taxon>Foraminifera</taxon>
        <taxon>Monothalamids</taxon>
        <taxon>Reticulomyxidae</taxon>
        <taxon>Reticulomyxa</taxon>
    </lineage>
</organism>
<dbReference type="PANTHER" id="PTHR45646:SF11">
    <property type="entry name" value="SERINE_THREONINE-PROTEIN KINASE DOA"/>
    <property type="match status" value="1"/>
</dbReference>
<dbReference type="SUPFAM" id="SSF56112">
    <property type="entry name" value="Protein kinase-like (PK-like)"/>
    <property type="match status" value="1"/>
</dbReference>
<dbReference type="EMBL" id="ASPP01004971">
    <property type="protein sequence ID" value="ETO31376.1"/>
    <property type="molecule type" value="Genomic_DNA"/>
</dbReference>
<dbReference type="InterPro" id="IPR051175">
    <property type="entry name" value="CLK_kinases"/>
</dbReference>
<dbReference type="Gene3D" id="1.10.510.10">
    <property type="entry name" value="Transferase(Phosphotransferase) domain 1"/>
    <property type="match status" value="1"/>
</dbReference>
<dbReference type="InterPro" id="IPR000719">
    <property type="entry name" value="Prot_kinase_dom"/>
</dbReference>
<dbReference type="GO" id="GO:0005634">
    <property type="term" value="C:nucleus"/>
    <property type="evidence" value="ECO:0007669"/>
    <property type="project" value="TreeGrafter"/>
</dbReference>
<protein>
    <recommendedName>
        <fullName evidence="6">Protein kinase domain-containing protein</fullName>
    </recommendedName>
</protein>
<keyword evidence="3" id="KW-0547">Nucleotide-binding</keyword>
<dbReference type="Pfam" id="PF00069">
    <property type="entry name" value="Pkinase"/>
    <property type="match status" value="1"/>
</dbReference>
<evidence type="ECO:0000313" key="7">
    <source>
        <dbReference type="EMBL" id="ETO31376.1"/>
    </source>
</evidence>
<dbReference type="GO" id="GO:0043484">
    <property type="term" value="P:regulation of RNA splicing"/>
    <property type="evidence" value="ECO:0007669"/>
    <property type="project" value="TreeGrafter"/>
</dbReference>
<gene>
    <name evidence="7" type="ORF">RFI_05742</name>
</gene>
<proteinExistence type="predicted"/>
<keyword evidence="1" id="KW-0723">Serine/threonine-protein kinase</keyword>
<comment type="caution">
    <text evidence="7">The sequence shown here is derived from an EMBL/GenBank/DDBJ whole genome shotgun (WGS) entry which is preliminary data.</text>
</comment>
<name>X6NZL3_RETFI</name>
<keyword evidence="2" id="KW-0808">Transferase</keyword>
<dbReference type="OrthoDB" id="5979581at2759"/>
<keyword evidence="4" id="KW-0418">Kinase</keyword>
<feature type="domain" description="Protein kinase" evidence="6">
    <location>
        <begin position="1"/>
        <end position="283"/>
    </location>
</feature>
<evidence type="ECO:0000313" key="8">
    <source>
        <dbReference type="Proteomes" id="UP000023152"/>
    </source>
</evidence>
<evidence type="ECO:0000256" key="2">
    <source>
        <dbReference type="ARBA" id="ARBA00022679"/>
    </source>
</evidence>
<dbReference type="AlphaFoldDB" id="X6NZL3"/>